<feature type="domain" description="Translation elongation factor EFTs/EF1B dimerisation" evidence="5">
    <location>
        <begin position="103"/>
        <end position="243"/>
    </location>
</feature>
<comment type="similarity">
    <text evidence="4">Belongs to the EF-Ts family.</text>
</comment>
<proteinExistence type="inferred from homology"/>
<gene>
    <name evidence="4 6" type="primary">TSF1</name>
    <name evidence="6" type="ORF">DNF11_1166</name>
</gene>
<evidence type="ECO:0000256" key="3">
    <source>
        <dbReference type="ARBA" id="ARBA00023128"/>
    </source>
</evidence>
<dbReference type="STRING" id="425264.A0A3G2S2Y1"/>
<comment type="function">
    <text evidence="4">Associates with the EF-Tu.GDP complex and induces the exchange of GDP to GTP. It remains bound to the aminoacyl-tRNA.EF-Tu.GTP complex up to the GTP hydrolysis stage on the ribosome.</text>
</comment>
<dbReference type="VEuPathDB" id="FungiDB:DNF11_1166"/>
<evidence type="ECO:0000259" key="5">
    <source>
        <dbReference type="Pfam" id="PF00889"/>
    </source>
</evidence>
<dbReference type="Gene3D" id="3.30.479.20">
    <property type="entry name" value="Elongation factor Ts, dimerisation domain"/>
    <property type="match status" value="1"/>
</dbReference>
<evidence type="ECO:0000313" key="6">
    <source>
        <dbReference type="EMBL" id="AYO42116.1"/>
    </source>
</evidence>
<dbReference type="GO" id="GO:0070125">
    <property type="term" value="P:mitochondrial translational elongation"/>
    <property type="evidence" value="ECO:0007669"/>
    <property type="project" value="TreeGrafter"/>
</dbReference>
<evidence type="ECO:0000256" key="2">
    <source>
        <dbReference type="ARBA" id="ARBA00022917"/>
    </source>
</evidence>
<dbReference type="PANTHER" id="PTHR11741:SF0">
    <property type="entry name" value="ELONGATION FACTOR TS, MITOCHONDRIAL"/>
    <property type="match status" value="1"/>
</dbReference>
<reference evidence="6 7" key="1">
    <citation type="submission" date="2018-10" db="EMBL/GenBank/DDBJ databases">
        <title>Complete genome sequence of Malassezia restricta CBS 7877.</title>
        <authorList>
            <person name="Morand S.C."/>
            <person name="Bertignac M."/>
            <person name="Iltis A."/>
            <person name="Kolder I."/>
            <person name="Pirovano W."/>
            <person name="Jourdain R."/>
            <person name="Clavaud C."/>
        </authorList>
    </citation>
    <scope>NUCLEOTIDE SEQUENCE [LARGE SCALE GENOMIC DNA]</scope>
    <source>
        <strain evidence="6 7">CBS 7877</strain>
    </source>
</reference>
<protein>
    <recommendedName>
        <fullName evidence="4">Elongation factor Ts, mitochondrial</fullName>
        <shortName evidence="4">EF-Ts</shortName>
        <shortName evidence="4">EF-TsMt</shortName>
    </recommendedName>
</protein>
<dbReference type="Proteomes" id="UP000269793">
    <property type="component" value="Chromosome II"/>
</dbReference>
<name>A0A3G2S2Y1_MALR7</name>
<keyword evidence="3 4" id="KW-0496">Mitochondrion</keyword>
<organism evidence="6 7">
    <name type="scientific">Malassezia restricta (strain ATCC 96810 / NBRC 103918 / CBS 7877)</name>
    <name type="common">Seborrheic dermatitis infection agent</name>
    <dbReference type="NCBI Taxonomy" id="425264"/>
    <lineage>
        <taxon>Eukaryota</taxon>
        <taxon>Fungi</taxon>
        <taxon>Dikarya</taxon>
        <taxon>Basidiomycota</taxon>
        <taxon>Ustilaginomycotina</taxon>
        <taxon>Malasseziomycetes</taxon>
        <taxon>Malasseziales</taxon>
        <taxon>Malasseziaceae</taxon>
        <taxon>Malassezia</taxon>
    </lineage>
</organism>
<dbReference type="GO" id="GO:0005739">
    <property type="term" value="C:mitochondrion"/>
    <property type="evidence" value="ECO:0007669"/>
    <property type="project" value="UniProtKB-SubCell"/>
</dbReference>
<sequence length="361" mass="37750">MLRAGVRGLCTSRIVRAARPSIQSISALRKAVPGTSMLKAREALAATRTNDTDHVEAAIEWLEAHRAADGAKREAKVASRITAEGTIGVCTLSDGLLGTGARASIIELNCETDFVARNDMFGALARDIAHTAAWFPIVSAAHAGLLSDVDVATFLECPLMPFEPVPGQRDVQTVRSAISAVIARLGEKVALTRVASLAPVDHQVHVCGSFAHGTAAAPPAPHGPVTAAFASGRIASLLAAHVQGAPTACAQRTAQADDANVKQLRAMMRSLARQAAGFPTASIDGEDALLTQPFAMLLPTAGLDASVHEQTVRDALQIWSQKTQGQLDVAALRRWEVGETATKPQAEASFADQVKEAAGLA</sequence>
<evidence type="ECO:0000313" key="7">
    <source>
        <dbReference type="Proteomes" id="UP000269793"/>
    </source>
</evidence>
<dbReference type="GO" id="GO:0003746">
    <property type="term" value="F:translation elongation factor activity"/>
    <property type="evidence" value="ECO:0007669"/>
    <property type="project" value="UniProtKB-UniRule"/>
</dbReference>
<keyword evidence="2 4" id="KW-0648">Protein biosynthesis</keyword>
<dbReference type="HAMAP" id="MF_00050">
    <property type="entry name" value="EF_Ts"/>
    <property type="match status" value="1"/>
</dbReference>
<dbReference type="InterPro" id="IPR036402">
    <property type="entry name" value="EF-Ts_dimer_sf"/>
</dbReference>
<dbReference type="InterPro" id="IPR014039">
    <property type="entry name" value="Transl_elong_EFTs/EF1B_dimer"/>
</dbReference>
<comment type="subcellular location">
    <subcellularLocation>
        <location evidence="4">Mitochondrion</location>
    </subcellularLocation>
</comment>
<dbReference type="AlphaFoldDB" id="A0A3G2S2Y1"/>
<dbReference type="PANTHER" id="PTHR11741">
    <property type="entry name" value="ELONGATION FACTOR TS"/>
    <property type="match status" value="1"/>
</dbReference>
<dbReference type="EMBL" id="CP033149">
    <property type="protein sequence ID" value="AYO42116.1"/>
    <property type="molecule type" value="Genomic_DNA"/>
</dbReference>
<keyword evidence="1 4" id="KW-0251">Elongation factor</keyword>
<dbReference type="InterPro" id="IPR018101">
    <property type="entry name" value="Transl_elong_Ts_CS"/>
</dbReference>
<keyword evidence="7" id="KW-1185">Reference proteome</keyword>
<dbReference type="Pfam" id="PF00889">
    <property type="entry name" value="EF_TS"/>
    <property type="match status" value="1"/>
</dbReference>
<evidence type="ECO:0000256" key="1">
    <source>
        <dbReference type="ARBA" id="ARBA00022768"/>
    </source>
</evidence>
<accession>A0A3G2S2Y1</accession>
<evidence type="ECO:0000256" key="4">
    <source>
        <dbReference type="HAMAP-Rule" id="MF_03135"/>
    </source>
</evidence>
<dbReference type="InterPro" id="IPR001816">
    <property type="entry name" value="Transl_elong_EFTs/EF1B"/>
</dbReference>
<dbReference type="SUPFAM" id="SSF54713">
    <property type="entry name" value="Elongation factor Ts (EF-Ts), dimerisation domain"/>
    <property type="match status" value="1"/>
</dbReference>
<dbReference type="OrthoDB" id="277235at2759"/>
<dbReference type="Gene3D" id="1.10.8.10">
    <property type="entry name" value="DNA helicase RuvA subunit, C-terminal domain"/>
    <property type="match status" value="1"/>
</dbReference>
<dbReference type="PROSITE" id="PS01127">
    <property type="entry name" value="EF_TS_2"/>
    <property type="match status" value="1"/>
</dbReference>